<dbReference type="GO" id="GO:0016301">
    <property type="term" value="F:kinase activity"/>
    <property type="evidence" value="ECO:0007669"/>
    <property type="project" value="UniProtKB-KW"/>
</dbReference>
<accession>A0A4U0YIK4</accession>
<organism evidence="1 2">
    <name type="scientific">Halopseudomonas bauzanensis</name>
    <dbReference type="NCBI Taxonomy" id="653930"/>
    <lineage>
        <taxon>Bacteria</taxon>
        <taxon>Pseudomonadati</taxon>
        <taxon>Pseudomonadota</taxon>
        <taxon>Gammaproteobacteria</taxon>
        <taxon>Pseudomonadales</taxon>
        <taxon>Pseudomonadaceae</taxon>
        <taxon>Halopseudomonas</taxon>
    </lineage>
</organism>
<dbReference type="Gene3D" id="3.30.420.40">
    <property type="match status" value="1"/>
</dbReference>
<name>A0A4U0YIK4_9GAMM</name>
<feature type="non-terminal residue" evidence="1">
    <location>
        <position position="75"/>
    </location>
</feature>
<dbReference type="GO" id="GO:0009254">
    <property type="term" value="P:peptidoglycan turnover"/>
    <property type="evidence" value="ECO:0007669"/>
    <property type="project" value="InterPro"/>
</dbReference>
<evidence type="ECO:0000313" key="1">
    <source>
        <dbReference type="EMBL" id="TKA88803.1"/>
    </source>
</evidence>
<dbReference type="EMBL" id="SWAV01000064">
    <property type="protein sequence ID" value="TKA88803.1"/>
    <property type="molecule type" value="Genomic_DNA"/>
</dbReference>
<keyword evidence="1" id="KW-0418">Kinase</keyword>
<dbReference type="GO" id="GO:0016773">
    <property type="term" value="F:phosphotransferase activity, alcohol group as acceptor"/>
    <property type="evidence" value="ECO:0007669"/>
    <property type="project" value="InterPro"/>
</dbReference>
<sequence>MSGTSLDGIDIALTSFSPSAPRATLLGATCMPFPPALRHDLLALCQPGADEIHRAGVAGQQWARLAAQGVDELLQ</sequence>
<keyword evidence="1" id="KW-0808">Transferase</keyword>
<protein>
    <submittedName>
        <fullName evidence="1">Anhydro-N-acetylmuramic acid kinase</fullName>
    </submittedName>
</protein>
<proteinExistence type="predicted"/>
<dbReference type="GO" id="GO:0005524">
    <property type="term" value="F:ATP binding"/>
    <property type="evidence" value="ECO:0007669"/>
    <property type="project" value="InterPro"/>
</dbReference>
<dbReference type="InterPro" id="IPR005338">
    <property type="entry name" value="Anhydro_N_Ac-Mur_kinase"/>
</dbReference>
<reference evidence="1 2" key="1">
    <citation type="submission" date="2019-04" db="EMBL/GenBank/DDBJ databases">
        <title>Crypto-aerobic microbial life in anoxic (sulfidic) marine sediments.</title>
        <authorList>
            <person name="Bhattacharya S."/>
            <person name="Roy C."/>
            <person name="Mondal N."/>
            <person name="Sarkar J."/>
            <person name="Mandal S."/>
            <person name="Rameez M.J."/>
            <person name="Ghosh W."/>
        </authorList>
    </citation>
    <scope>NUCLEOTIDE SEQUENCE [LARGE SCALE GENOMIC DNA]</scope>
    <source>
        <strain evidence="1 2">SBBB</strain>
    </source>
</reference>
<dbReference type="AlphaFoldDB" id="A0A4U0YIK4"/>
<comment type="caution">
    <text evidence="1">The sequence shown here is derived from an EMBL/GenBank/DDBJ whole genome shotgun (WGS) entry which is preliminary data.</text>
</comment>
<dbReference type="GO" id="GO:0006040">
    <property type="term" value="P:amino sugar metabolic process"/>
    <property type="evidence" value="ECO:0007669"/>
    <property type="project" value="InterPro"/>
</dbReference>
<dbReference type="Proteomes" id="UP000305198">
    <property type="component" value="Unassembled WGS sequence"/>
</dbReference>
<gene>
    <name evidence="1" type="ORF">FA869_17275</name>
</gene>
<evidence type="ECO:0000313" key="2">
    <source>
        <dbReference type="Proteomes" id="UP000305198"/>
    </source>
</evidence>
<dbReference type="Pfam" id="PF03702">
    <property type="entry name" value="AnmK"/>
    <property type="match status" value="1"/>
</dbReference>